<comment type="similarity">
    <text evidence="1">Belongs to the membrane fusion protein (MFP) (TC 8.A.1) family.</text>
</comment>
<dbReference type="Gene3D" id="1.10.287.470">
    <property type="entry name" value="Helix hairpin bin"/>
    <property type="match status" value="1"/>
</dbReference>
<feature type="domain" description="Multidrug resistance protein MdtA-like barrel-sandwich hybrid" evidence="2">
    <location>
        <begin position="70"/>
        <end position="190"/>
    </location>
</feature>
<dbReference type="GO" id="GO:0015562">
    <property type="term" value="F:efflux transmembrane transporter activity"/>
    <property type="evidence" value="ECO:0007669"/>
    <property type="project" value="TreeGrafter"/>
</dbReference>
<accession>A0A3M8RRA6</accession>
<dbReference type="SUPFAM" id="SSF111369">
    <property type="entry name" value="HlyD-like secretion proteins"/>
    <property type="match status" value="1"/>
</dbReference>
<dbReference type="Gene3D" id="2.40.420.20">
    <property type="match status" value="1"/>
</dbReference>
<organism evidence="4">
    <name type="scientific">Acidithiobacillus sulfuriphilus</name>
    <dbReference type="NCBI Taxonomy" id="1867749"/>
    <lineage>
        <taxon>Bacteria</taxon>
        <taxon>Pseudomonadati</taxon>
        <taxon>Pseudomonadota</taxon>
        <taxon>Acidithiobacillia</taxon>
        <taxon>Acidithiobacillales</taxon>
        <taxon>Acidithiobacillaceae</taxon>
        <taxon>Acidithiobacillus</taxon>
    </lineage>
</organism>
<sequence length="361" mass="38101">MKKAFVAMLVIVALSFGAIFAWYGMRQRALHGTLAANAHSPVTVSAAKVRKTSWTPQMTAVGEIVADQGAALSPQTAGVVQAVFFHSGQRVSKGTLLLRINPGPLPGEIRAAQAQADLAAVDYQRAQKLYAIHGISTAALDRARYTSQAAGAKVAALQESLADTEIRAPFSGVLGLRTVNPGQYVRADQTVIHLENLDHLYADFTVPQRDLAAISVGASLTLSIHAGDAVHHYAATVRAIDSHVDPQNRAVAVRAQVQQPRGLRPGMFVKAELRTAAPQAVLAIPMTAVSFHTYGDFVFVLRPQGPHGALVAAEAPVTLGTQQDGEVAVRSGVRAGDLVVTAGQVKLHSGDTVHLNNAVHL</sequence>
<evidence type="ECO:0000256" key="1">
    <source>
        <dbReference type="ARBA" id="ARBA00009477"/>
    </source>
</evidence>
<dbReference type="Pfam" id="PF25954">
    <property type="entry name" value="Beta-barrel_RND_2"/>
    <property type="match status" value="1"/>
</dbReference>
<dbReference type="Pfam" id="PF25917">
    <property type="entry name" value="BSH_RND"/>
    <property type="match status" value="1"/>
</dbReference>
<name>A0A3M8RRA6_9PROT</name>
<dbReference type="NCBIfam" id="TIGR01730">
    <property type="entry name" value="RND_mfp"/>
    <property type="match status" value="1"/>
</dbReference>
<dbReference type="Gene3D" id="2.40.30.170">
    <property type="match status" value="1"/>
</dbReference>
<dbReference type="OrthoDB" id="9806939at2"/>
<dbReference type="InterPro" id="IPR058792">
    <property type="entry name" value="Beta-barrel_RND_2"/>
</dbReference>
<dbReference type="EMBL" id="RIZI01000100">
    <property type="protein sequence ID" value="RNF70971.1"/>
    <property type="molecule type" value="Genomic_DNA"/>
</dbReference>
<dbReference type="PANTHER" id="PTHR30469:SF11">
    <property type="entry name" value="BLL4320 PROTEIN"/>
    <property type="match status" value="1"/>
</dbReference>
<dbReference type="Gene3D" id="2.40.50.100">
    <property type="match status" value="1"/>
</dbReference>
<comment type="caution">
    <text evidence="4">The sequence shown here is derived from an EMBL/GenBank/DDBJ whole genome shotgun (WGS) entry which is preliminary data.</text>
</comment>
<dbReference type="GO" id="GO:1990281">
    <property type="term" value="C:efflux pump complex"/>
    <property type="evidence" value="ECO:0007669"/>
    <property type="project" value="TreeGrafter"/>
</dbReference>
<evidence type="ECO:0000259" key="2">
    <source>
        <dbReference type="Pfam" id="PF25917"/>
    </source>
</evidence>
<dbReference type="RefSeq" id="WP_123101644.1">
    <property type="nucleotide sequence ID" value="NZ_CP127527.1"/>
</dbReference>
<dbReference type="InterPro" id="IPR006143">
    <property type="entry name" value="RND_pump_MFP"/>
</dbReference>
<dbReference type="InterPro" id="IPR058625">
    <property type="entry name" value="MdtA-like_BSH"/>
</dbReference>
<dbReference type="AlphaFoldDB" id="A0A3M8RRA6"/>
<protein>
    <submittedName>
        <fullName evidence="4">Efflux RND transporter periplasmic adaptor subunit</fullName>
    </submittedName>
</protein>
<proteinExistence type="inferred from homology"/>
<feature type="domain" description="CusB-like beta-barrel" evidence="3">
    <location>
        <begin position="204"/>
        <end position="276"/>
    </location>
</feature>
<evidence type="ECO:0000259" key="3">
    <source>
        <dbReference type="Pfam" id="PF25954"/>
    </source>
</evidence>
<evidence type="ECO:0000313" key="4">
    <source>
        <dbReference type="EMBL" id="RNF70971.1"/>
    </source>
</evidence>
<gene>
    <name evidence="4" type="ORF">EC580_01765</name>
</gene>
<dbReference type="PANTHER" id="PTHR30469">
    <property type="entry name" value="MULTIDRUG RESISTANCE PROTEIN MDTA"/>
    <property type="match status" value="1"/>
</dbReference>
<reference evidence="4" key="1">
    <citation type="submission" date="2018-10" db="EMBL/GenBank/DDBJ databases">
        <title>Acidithiobacillus sulfuriphilus sp. nov.: an extremely acidophilic sulfur-oxidizing chemolithotroph isolated from a neutral pH environment.</title>
        <authorList>
            <person name="Falagan C."/>
            <person name="Moya-Beltran A."/>
            <person name="Quatrini R."/>
            <person name="Johnson D.B."/>
        </authorList>
    </citation>
    <scope>NUCLEOTIDE SEQUENCE [LARGE SCALE GENOMIC DNA]</scope>
    <source>
        <strain evidence="4">CJ-2</strain>
    </source>
</reference>